<evidence type="ECO:0000313" key="2">
    <source>
        <dbReference type="EMBL" id="ADE77695.1"/>
    </source>
</evidence>
<dbReference type="PANTHER" id="PTHR23054:SF18">
    <property type="entry name" value="TERNARY COMPLEX FACTOR MIP1, LEUCINE-ZIPPER"/>
    <property type="match status" value="1"/>
</dbReference>
<reference evidence="2" key="1">
    <citation type="submission" date="2010-04" db="EMBL/GenBank/DDBJ databases">
        <authorList>
            <person name="Reid K.E."/>
            <person name="Liao N."/>
            <person name="Chan S."/>
            <person name="Docking R."/>
            <person name="Taylor G."/>
            <person name="Moore R."/>
            <person name="Mayo M."/>
            <person name="Munro S."/>
            <person name="King J."/>
            <person name="Yanchuk A."/>
            <person name="Holt R."/>
            <person name="Jones S."/>
            <person name="Marra M."/>
            <person name="Ritland C.E."/>
            <person name="Ritland K."/>
            <person name="Bohlmann J."/>
        </authorList>
    </citation>
    <scope>NUCLEOTIDE SEQUENCE</scope>
    <source>
        <tissue evidence="2">Bud</tissue>
    </source>
</reference>
<accession>D5ADS6</accession>
<feature type="domain" description="DUF547" evidence="1">
    <location>
        <begin position="6"/>
        <end position="55"/>
    </location>
</feature>
<dbReference type="PANTHER" id="PTHR23054">
    <property type="entry name" value="TERNARY COMPLEX FACTOR MIP1, LEUCINE-ZIPPER-RELATED"/>
    <property type="match status" value="1"/>
</dbReference>
<dbReference type="AlphaFoldDB" id="D5ADS6"/>
<name>D5ADS6_PICSI</name>
<dbReference type="Pfam" id="PF04784">
    <property type="entry name" value="DUF547"/>
    <property type="match status" value="1"/>
</dbReference>
<protein>
    <recommendedName>
        <fullName evidence="1">DUF547 domain-containing protein</fullName>
    </recommendedName>
</protein>
<sequence length="141" mass="15990">MKAKGGEELRAYALEKPEPLVCFALCSGSSSDPAVRVYTAKNVYQELEVAKEEYLQASIGIRKENKILLPRVLEGFSREASLSLSKLVDVACQSLPEAQRNAVRKCSQNKPHKSIEWLPYNFSFRYIFSRELARWTPPLIP</sequence>
<organism evidence="2">
    <name type="scientific">Picea sitchensis</name>
    <name type="common">Sitka spruce</name>
    <name type="synonym">Pinus sitchensis</name>
    <dbReference type="NCBI Taxonomy" id="3332"/>
    <lineage>
        <taxon>Eukaryota</taxon>
        <taxon>Viridiplantae</taxon>
        <taxon>Streptophyta</taxon>
        <taxon>Embryophyta</taxon>
        <taxon>Tracheophyta</taxon>
        <taxon>Spermatophyta</taxon>
        <taxon>Pinopsida</taxon>
        <taxon>Pinidae</taxon>
        <taxon>Conifers I</taxon>
        <taxon>Pinales</taxon>
        <taxon>Pinaceae</taxon>
        <taxon>Picea</taxon>
    </lineage>
</organism>
<dbReference type="EMBL" id="BT124446">
    <property type="protein sequence ID" value="ADE77695.1"/>
    <property type="molecule type" value="mRNA"/>
</dbReference>
<dbReference type="InterPro" id="IPR006869">
    <property type="entry name" value="DUF547"/>
</dbReference>
<evidence type="ECO:0000259" key="1">
    <source>
        <dbReference type="Pfam" id="PF04784"/>
    </source>
</evidence>
<proteinExistence type="evidence at transcript level"/>